<keyword evidence="1" id="KW-0647">Proteasome</keyword>
<accession>A0A2V4AIG4</accession>
<dbReference type="EMBL" id="MASW01000007">
    <property type="protein sequence ID" value="PXY19704.1"/>
    <property type="molecule type" value="Genomic_DNA"/>
</dbReference>
<gene>
    <name evidence="1" type="ORF">BAY60_31370</name>
</gene>
<reference evidence="1 2" key="1">
    <citation type="submission" date="2016-07" db="EMBL/GenBank/DDBJ databases">
        <title>Draft genome sequence of Prauserella muralis DSM 45305, isolated from a mould-covered wall in an indoor environment.</title>
        <authorList>
            <person name="Ruckert C."/>
            <person name="Albersmeier A."/>
            <person name="Jiang C.-L."/>
            <person name="Jiang Y."/>
            <person name="Kalinowski J."/>
            <person name="Schneider O."/>
            <person name="Winkler A."/>
            <person name="Zotchev S.B."/>
        </authorList>
    </citation>
    <scope>NUCLEOTIDE SEQUENCE [LARGE SCALE GENOMIC DNA]</scope>
    <source>
        <strain evidence="1 2">DSM 45305</strain>
    </source>
</reference>
<dbReference type="OrthoDB" id="3733464at2"/>
<organism evidence="1 2">
    <name type="scientific">Prauserella muralis</name>
    <dbReference type="NCBI Taxonomy" id="588067"/>
    <lineage>
        <taxon>Bacteria</taxon>
        <taxon>Bacillati</taxon>
        <taxon>Actinomycetota</taxon>
        <taxon>Actinomycetes</taxon>
        <taxon>Pseudonocardiales</taxon>
        <taxon>Pseudonocardiaceae</taxon>
        <taxon>Prauserella</taxon>
    </lineage>
</organism>
<comment type="caution">
    <text evidence="1">The sequence shown here is derived from an EMBL/GenBank/DDBJ whole genome shotgun (WGS) entry which is preliminary data.</text>
</comment>
<dbReference type="Gene3D" id="3.40.50.10900">
    <property type="entry name" value="PAC-like subunit"/>
    <property type="match status" value="1"/>
</dbReference>
<dbReference type="RefSeq" id="WP_112285608.1">
    <property type="nucleotide sequence ID" value="NZ_MASW01000007.1"/>
</dbReference>
<dbReference type="SUPFAM" id="SSF159659">
    <property type="entry name" value="Cgl1923-like"/>
    <property type="match status" value="1"/>
</dbReference>
<dbReference type="Proteomes" id="UP000249915">
    <property type="component" value="Unassembled WGS sequence"/>
</dbReference>
<dbReference type="Gene3D" id="1.10.287.100">
    <property type="match status" value="1"/>
</dbReference>
<proteinExistence type="predicted"/>
<protein>
    <submittedName>
        <fullName evidence="1">Proteasome protein</fullName>
    </submittedName>
</protein>
<dbReference type="AlphaFoldDB" id="A0A2V4AIG4"/>
<dbReference type="InterPro" id="IPR019151">
    <property type="entry name" value="Proteasome_assmbl_chaperone_2"/>
</dbReference>
<sequence>MVSDPEELYELDSDVPVLEGAVLLYHFDGFIDAGSAGGSVVELLSDELDGPVVARFDVDRLVDYRSRRPMMTYSGDHWSDYHAPELVVRLLHDADGTPFLLLTGPEPDREWEAFAAAVRALVERWQVRLAVNFHGIPMGVPHTRPLGVTAHATRADLVAGYRPLFNDVQIPGSAAALLELRLGEAGHDALGFAAHVPHYLAQTTYPAAGLTLLDAIARATGLALPSDTLREAAERTDVEVDRQVSESAEVAEVVQALERQYDAFTTARPEDNLLADDGHVPTADELASQFEKFLAEQGRNDSTDT</sequence>
<dbReference type="Pfam" id="PF09754">
    <property type="entry name" value="PAC2"/>
    <property type="match status" value="1"/>
</dbReference>
<dbReference type="GO" id="GO:0000502">
    <property type="term" value="C:proteasome complex"/>
    <property type="evidence" value="ECO:0007669"/>
    <property type="project" value="UniProtKB-KW"/>
</dbReference>
<dbReference type="PIRSF" id="PIRSF028754">
    <property type="entry name" value="UCP028754"/>
    <property type="match status" value="1"/>
</dbReference>
<evidence type="ECO:0000313" key="2">
    <source>
        <dbReference type="Proteomes" id="UP000249915"/>
    </source>
</evidence>
<dbReference type="InterPro" id="IPR038389">
    <property type="entry name" value="PSMG2_sf"/>
</dbReference>
<evidence type="ECO:0000313" key="1">
    <source>
        <dbReference type="EMBL" id="PXY19704.1"/>
    </source>
</evidence>
<dbReference type="InterPro" id="IPR008492">
    <property type="entry name" value="Rv2714-like"/>
</dbReference>
<keyword evidence="2" id="KW-1185">Reference proteome</keyword>
<name>A0A2V4AIG4_9PSEU</name>